<dbReference type="OrthoDB" id="1931664at2"/>
<dbReference type="STRING" id="1121306.SAMN02745196_01941"/>
<keyword evidence="1" id="KW-0472">Membrane</keyword>
<dbReference type="AlphaFoldDB" id="A0A1M5WY37"/>
<gene>
    <name evidence="2" type="ORF">SAMN02745196_01941</name>
</gene>
<accession>A0A1M5WY37</accession>
<feature type="transmembrane region" description="Helical" evidence="1">
    <location>
        <begin position="94"/>
        <end position="119"/>
    </location>
</feature>
<keyword evidence="1" id="KW-0812">Transmembrane</keyword>
<sequence length="122" mass="14716">MKEMIKENLYDFWKCVTISLKIYMVPVVISLLFFLHRGFFGEGFQFIYFLETLFRWSIWTASIGLLLCGGAFIKPDLMGPLDYENQWRIYFYRFGLVKVILCICLMFYVYAISLDYILWFMK</sequence>
<dbReference type="Proteomes" id="UP000184526">
    <property type="component" value="Unassembled WGS sequence"/>
</dbReference>
<evidence type="ECO:0000256" key="1">
    <source>
        <dbReference type="SAM" id="Phobius"/>
    </source>
</evidence>
<protein>
    <submittedName>
        <fullName evidence="2">Uncharacterized protein</fullName>
    </submittedName>
</protein>
<organism evidence="2 3">
    <name type="scientific">Clostridium collagenovorans DSM 3089</name>
    <dbReference type="NCBI Taxonomy" id="1121306"/>
    <lineage>
        <taxon>Bacteria</taxon>
        <taxon>Bacillati</taxon>
        <taxon>Bacillota</taxon>
        <taxon>Clostridia</taxon>
        <taxon>Eubacteriales</taxon>
        <taxon>Clostridiaceae</taxon>
        <taxon>Clostridium</taxon>
    </lineage>
</organism>
<feature type="transmembrane region" description="Helical" evidence="1">
    <location>
        <begin position="56"/>
        <end position="73"/>
    </location>
</feature>
<proteinExistence type="predicted"/>
<keyword evidence="3" id="KW-1185">Reference proteome</keyword>
<evidence type="ECO:0000313" key="3">
    <source>
        <dbReference type="Proteomes" id="UP000184526"/>
    </source>
</evidence>
<dbReference type="RefSeq" id="WP_072831819.1">
    <property type="nucleotide sequence ID" value="NZ_FQXP01000006.1"/>
</dbReference>
<name>A0A1M5WY37_9CLOT</name>
<reference evidence="2 3" key="1">
    <citation type="submission" date="2016-11" db="EMBL/GenBank/DDBJ databases">
        <authorList>
            <person name="Jaros S."/>
            <person name="Januszkiewicz K."/>
            <person name="Wedrychowicz H."/>
        </authorList>
    </citation>
    <scope>NUCLEOTIDE SEQUENCE [LARGE SCALE GENOMIC DNA]</scope>
    <source>
        <strain evidence="2 3">DSM 3089</strain>
    </source>
</reference>
<keyword evidence="1" id="KW-1133">Transmembrane helix</keyword>
<dbReference type="EMBL" id="FQXP01000006">
    <property type="protein sequence ID" value="SHH92272.1"/>
    <property type="molecule type" value="Genomic_DNA"/>
</dbReference>
<evidence type="ECO:0000313" key="2">
    <source>
        <dbReference type="EMBL" id="SHH92272.1"/>
    </source>
</evidence>
<feature type="transmembrane region" description="Helical" evidence="1">
    <location>
        <begin position="12"/>
        <end position="36"/>
    </location>
</feature>